<sequence length="296" mass="32591">MKVTLLIISCSTTSVAIIQNRPSQSSLFNVDDDILSDLIATLKEAEAENKKVNEKRVASFHGDVQQASVSSNDTFSFPANCTPTSRNESYPYCFHGSLQGQNKATDDTTKETRVHAVVDFFDIFNPNESTAVGLKAVYEDEEVQKLDVDAEGHAELLSYGNKNKAAVSIFLATHVEELYNLGQLGIMRNSFVSNVHIKLYAYGYLVMDVESVPVQSSDVFAGKQFNLGFNMSASYEKAIPGVPFEASGGASLELSLHTVKNDFHKWALLGKADIFIKTPISTFHFPYTYISEVISV</sequence>
<dbReference type="EMBL" id="JAAPAO010000047">
    <property type="protein sequence ID" value="KAF4675447.1"/>
    <property type="molecule type" value="Genomic_DNA"/>
</dbReference>
<accession>A0A7J6MVU6</accession>
<evidence type="ECO:0000313" key="1">
    <source>
        <dbReference type="EMBL" id="KAF4675447.1"/>
    </source>
</evidence>
<dbReference type="Proteomes" id="UP000591131">
    <property type="component" value="Unassembled WGS sequence"/>
</dbReference>
<protein>
    <submittedName>
        <fullName evidence="1">Uncharacterized protein</fullName>
    </submittedName>
</protein>
<name>A0A7J6MVU6_PERCH</name>
<organism evidence="1 2">
    <name type="scientific">Perkinsus chesapeaki</name>
    <name type="common">Clam parasite</name>
    <name type="synonym">Perkinsus andrewsi</name>
    <dbReference type="NCBI Taxonomy" id="330153"/>
    <lineage>
        <taxon>Eukaryota</taxon>
        <taxon>Sar</taxon>
        <taxon>Alveolata</taxon>
        <taxon>Perkinsozoa</taxon>
        <taxon>Perkinsea</taxon>
        <taxon>Perkinsida</taxon>
        <taxon>Perkinsidae</taxon>
        <taxon>Perkinsus</taxon>
    </lineage>
</organism>
<evidence type="ECO:0000313" key="2">
    <source>
        <dbReference type="Proteomes" id="UP000591131"/>
    </source>
</evidence>
<proteinExistence type="predicted"/>
<comment type="caution">
    <text evidence="1">The sequence shown here is derived from an EMBL/GenBank/DDBJ whole genome shotgun (WGS) entry which is preliminary data.</text>
</comment>
<keyword evidence="2" id="KW-1185">Reference proteome</keyword>
<dbReference type="AlphaFoldDB" id="A0A7J6MVU6"/>
<reference evidence="1 2" key="1">
    <citation type="submission" date="2020-04" db="EMBL/GenBank/DDBJ databases">
        <title>Perkinsus chesapeaki whole genome sequence.</title>
        <authorList>
            <person name="Bogema D.R."/>
        </authorList>
    </citation>
    <scope>NUCLEOTIDE SEQUENCE [LARGE SCALE GENOMIC DNA]</scope>
    <source>
        <strain evidence="1">ATCC PRA-425</strain>
    </source>
</reference>
<gene>
    <name evidence="1" type="ORF">FOL47_007755</name>
</gene>